<dbReference type="OMA" id="VQSERFN"/>
<evidence type="ECO:0000313" key="9">
    <source>
        <dbReference type="EMBL" id="PTQ43648.1"/>
    </source>
</evidence>
<name>A0A2R6XC15_MARPO</name>
<evidence type="ECO:0000313" key="10">
    <source>
        <dbReference type="Proteomes" id="UP000244005"/>
    </source>
</evidence>
<dbReference type="GO" id="GO:0005516">
    <property type="term" value="F:calmodulin binding"/>
    <property type="evidence" value="ECO:0007669"/>
    <property type="project" value="UniProtKB-KW"/>
</dbReference>
<dbReference type="PANTHER" id="PTHR32295">
    <property type="entry name" value="IQ-DOMAIN 5-RELATED"/>
    <property type="match status" value="1"/>
</dbReference>
<protein>
    <recommendedName>
        <fullName evidence="8">DUF4005 domain-containing protein</fullName>
    </recommendedName>
</protein>
<feature type="region of interest" description="Disordered" evidence="7">
    <location>
        <begin position="562"/>
        <end position="587"/>
    </location>
</feature>
<dbReference type="Pfam" id="PF13178">
    <property type="entry name" value="DUF4005"/>
    <property type="match status" value="1"/>
</dbReference>
<dbReference type="InterPro" id="IPR000048">
    <property type="entry name" value="IQ_motif_EF-hand-BS"/>
</dbReference>
<dbReference type="InterPro" id="IPR025064">
    <property type="entry name" value="DUF4005"/>
</dbReference>
<evidence type="ECO:0000256" key="5">
    <source>
        <dbReference type="ARBA" id="ARBA00024341"/>
    </source>
</evidence>
<accession>A0A2R6XC15</accession>
<comment type="similarity">
    <text evidence="5">Belongs to the IQD family.</text>
</comment>
<dbReference type="Gramene" id="Mp3g23600.1">
    <property type="protein sequence ID" value="Mp3g23600.1.cds"/>
    <property type="gene ID" value="Mp3g23600"/>
</dbReference>
<feature type="region of interest" description="Disordered" evidence="7">
    <location>
        <begin position="207"/>
        <end position="242"/>
    </location>
</feature>
<comment type="subcellular location">
    <subcellularLocation>
        <location evidence="1">Cytoplasm</location>
    </subcellularLocation>
</comment>
<evidence type="ECO:0000259" key="8">
    <source>
        <dbReference type="Pfam" id="PF13178"/>
    </source>
</evidence>
<feature type="compositionally biased region" description="Basic and acidic residues" evidence="7">
    <location>
        <begin position="18"/>
        <end position="42"/>
    </location>
</feature>
<feature type="compositionally biased region" description="Low complexity" evidence="7">
    <location>
        <begin position="478"/>
        <end position="487"/>
    </location>
</feature>
<evidence type="ECO:0000256" key="3">
    <source>
        <dbReference type="ARBA" id="ARBA00022737"/>
    </source>
</evidence>
<keyword evidence="4" id="KW-0112">Calmodulin-binding</keyword>
<dbReference type="FunFam" id="1.20.5.190:FF:000062">
    <property type="entry name" value="IQ-domain 11"/>
    <property type="match status" value="1"/>
</dbReference>
<keyword evidence="10" id="KW-1185">Reference proteome</keyword>
<feature type="compositionally biased region" description="Gly residues" evidence="7">
    <location>
        <begin position="61"/>
        <end position="70"/>
    </location>
</feature>
<evidence type="ECO:0000256" key="6">
    <source>
        <dbReference type="ARBA" id="ARBA00024378"/>
    </source>
</evidence>
<comment type="subunit">
    <text evidence="6">Binds to multiple calmodulin (CaM) in the presence of Ca(2+) and CaM-like proteins.</text>
</comment>
<keyword evidence="3" id="KW-0677">Repeat</keyword>
<feature type="compositionally biased region" description="Low complexity" evidence="7">
    <location>
        <begin position="381"/>
        <end position="390"/>
    </location>
</feature>
<dbReference type="OrthoDB" id="1923765at2759"/>
<feature type="domain" description="DUF4005" evidence="8">
    <location>
        <begin position="502"/>
        <end position="614"/>
    </location>
</feature>
<dbReference type="PANTHER" id="PTHR32295:SF6">
    <property type="entry name" value="PROTEIN IQ-DOMAIN 18"/>
    <property type="match status" value="1"/>
</dbReference>
<gene>
    <name evidence="9" type="ORF">MARPO_0024s0136</name>
</gene>
<feature type="compositionally biased region" description="Low complexity" evidence="7">
    <location>
        <begin position="220"/>
        <end position="239"/>
    </location>
</feature>
<feature type="compositionally biased region" description="Basic residues" evidence="7">
    <location>
        <begin position="416"/>
        <end position="428"/>
    </location>
</feature>
<evidence type="ECO:0000256" key="1">
    <source>
        <dbReference type="ARBA" id="ARBA00004496"/>
    </source>
</evidence>
<evidence type="ECO:0000256" key="2">
    <source>
        <dbReference type="ARBA" id="ARBA00022490"/>
    </source>
</evidence>
<dbReference type="Proteomes" id="UP000244005">
    <property type="component" value="Unassembled WGS sequence"/>
</dbReference>
<feature type="region of interest" description="Disordered" evidence="7">
    <location>
        <begin position="1"/>
        <end position="75"/>
    </location>
</feature>
<organism evidence="9 10">
    <name type="scientific">Marchantia polymorpha</name>
    <name type="common">Common liverwort</name>
    <name type="synonym">Marchantia aquatica</name>
    <dbReference type="NCBI Taxonomy" id="3197"/>
    <lineage>
        <taxon>Eukaryota</taxon>
        <taxon>Viridiplantae</taxon>
        <taxon>Streptophyta</taxon>
        <taxon>Embryophyta</taxon>
        <taxon>Marchantiophyta</taxon>
        <taxon>Marchantiopsida</taxon>
        <taxon>Marchantiidae</taxon>
        <taxon>Marchantiales</taxon>
        <taxon>Marchantiaceae</taxon>
        <taxon>Marchantia</taxon>
    </lineage>
</organism>
<keyword evidence="2" id="KW-0963">Cytoplasm</keyword>
<sequence>MGKKGKWFNAVKKAFRSPSKETDKSAPPRESENTELVNGDHKKPPKEKRRWSFGKQNSQVYGGGGGGGGKEYQPLNDKLTQHEEQQNQRAIAVAAATSAAADAAVAAAHAAAAVVRLTGVHGVRHYYYGDESREEWAAIRIQTAFRGYLARRALRALRGLVRLQALVRGHTVRRQATITLRCMQALVRVQARVRARRVRMSEEGQAVQRQIWQRRQDPANSNGNSNNSNSNSNNNNINGLVKPRKSVSDSIYGMGEGNGWNDSVRTVEELQQKEQSKQEAALKRERALAYAFSHQLWRGSPKDSSQLFIDCEPDKPHWGWSWLERWMAARPWENRANDSKDPLEDASGHSTDAESTKIVEIDNVKQNSSKQRSGGGGGGSVPMSGPISSGHQQYLAQRDRPLVAVSGPLSSGGNPHYHHHSDHSHSHSHSLYSSGNGHNHHNGYNHSHYDIPSTPVQKTMNGAMHPLSPLPPPLNHKSMSMSMSMSMPSHPVLRSGSPRRAPRRDDEDTSTASTTNRSTPSLLSTGQRFGTRYSLASMAGSIRDDESLASSPAVPNYMQITQSARAKVRSHSTPKQRPGTPEKDLTPAKKRLSFPISENSINQSGPVSRTQKMSFYSVRSPSLKGMSGPVNIERFTMPPSRDNYLGDPALSLNGSAGDPRKAPFRLESRGQSKVLSLITTTL</sequence>
<feature type="compositionally biased region" description="Basic and acidic residues" evidence="7">
    <location>
        <begin position="337"/>
        <end position="363"/>
    </location>
</feature>
<reference evidence="10" key="1">
    <citation type="journal article" date="2017" name="Cell">
        <title>Insights into land plant evolution garnered from the Marchantia polymorpha genome.</title>
        <authorList>
            <person name="Bowman J.L."/>
            <person name="Kohchi T."/>
            <person name="Yamato K.T."/>
            <person name="Jenkins J."/>
            <person name="Shu S."/>
            <person name="Ishizaki K."/>
            <person name="Yamaoka S."/>
            <person name="Nishihama R."/>
            <person name="Nakamura Y."/>
            <person name="Berger F."/>
            <person name="Adam C."/>
            <person name="Aki S.S."/>
            <person name="Althoff F."/>
            <person name="Araki T."/>
            <person name="Arteaga-Vazquez M.A."/>
            <person name="Balasubrmanian S."/>
            <person name="Barry K."/>
            <person name="Bauer D."/>
            <person name="Boehm C.R."/>
            <person name="Briginshaw L."/>
            <person name="Caballero-Perez J."/>
            <person name="Catarino B."/>
            <person name="Chen F."/>
            <person name="Chiyoda S."/>
            <person name="Chovatia M."/>
            <person name="Davies K.M."/>
            <person name="Delmans M."/>
            <person name="Demura T."/>
            <person name="Dierschke T."/>
            <person name="Dolan L."/>
            <person name="Dorantes-Acosta A.E."/>
            <person name="Eklund D.M."/>
            <person name="Florent S.N."/>
            <person name="Flores-Sandoval E."/>
            <person name="Fujiyama A."/>
            <person name="Fukuzawa H."/>
            <person name="Galik B."/>
            <person name="Grimanelli D."/>
            <person name="Grimwood J."/>
            <person name="Grossniklaus U."/>
            <person name="Hamada T."/>
            <person name="Haseloff J."/>
            <person name="Hetherington A.J."/>
            <person name="Higo A."/>
            <person name="Hirakawa Y."/>
            <person name="Hundley H.N."/>
            <person name="Ikeda Y."/>
            <person name="Inoue K."/>
            <person name="Inoue S.I."/>
            <person name="Ishida S."/>
            <person name="Jia Q."/>
            <person name="Kakita M."/>
            <person name="Kanazawa T."/>
            <person name="Kawai Y."/>
            <person name="Kawashima T."/>
            <person name="Kennedy M."/>
            <person name="Kinose K."/>
            <person name="Kinoshita T."/>
            <person name="Kohara Y."/>
            <person name="Koide E."/>
            <person name="Komatsu K."/>
            <person name="Kopischke S."/>
            <person name="Kubo M."/>
            <person name="Kyozuka J."/>
            <person name="Lagercrantz U."/>
            <person name="Lin S.S."/>
            <person name="Lindquist E."/>
            <person name="Lipzen A.M."/>
            <person name="Lu C.W."/>
            <person name="De Luna E."/>
            <person name="Martienssen R.A."/>
            <person name="Minamino N."/>
            <person name="Mizutani M."/>
            <person name="Mizutani M."/>
            <person name="Mochizuki N."/>
            <person name="Monte I."/>
            <person name="Mosher R."/>
            <person name="Nagasaki H."/>
            <person name="Nakagami H."/>
            <person name="Naramoto S."/>
            <person name="Nishitani K."/>
            <person name="Ohtani M."/>
            <person name="Okamoto T."/>
            <person name="Okumura M."/>
            <person name="Phillips J."/>
            <person name="Pollak B."/>
            <person name="Reinders A."/>
            <person name="Rovekamp M."/>
            <person name="Sano R."/>
            <person name="Sawa S."/>
            <person name="Schmid M.W."/>
            <person name="Shirakawa M."/>
            <person name="Solano R."/>
            <person name="Spunde A."/>
            <person name="Suetsugu N."/>
            <person name="Sugano S."/>
            <person name="Sugiyama A."/>
            <person name="Sun R."/>
            <person name="Suzuki Y."/>
            <person name="Takenaka M."/>
            <person name="Takezawa D."/>
            <person name="Tomogane H."/>
            <person name="Tsuzuki M."/>
            <person name="Ueda T."/>
            <person name="Umeda M."/>
            <person name="Ward J.M."/>
            <person name="Watanabe Y."/>
            <person name="Yazaki K."/>
            <person name="Yokoyama R."/>
            <person name="Yoshitake Y."/>
            <person name="Yotsui I."/>
            <person name="Zachgo S."/>
            <person name="Schmutz J."/>
        </authorList>
    </citation>
    <scope>NUCLEOTIDE SEQUENCE [LARGE SCALE GENOMIC DNA]</scope>
    <source>
        <strain evidence="10">Tak-1</strain>
    </source>
</reference>
<dbReference type="Pfam" id="PF00612">
    <property type="entry name" value="IQ"/>
    <property type="match status" value="1"/>
</dbReference>
<dbReference type="SMART" id="SM00015">
    <property type="entry name" value="IQ"/>
    <property type="match status" value="2"/>
</dbReference>
<feature type="compositionally biased region" description="Basic residues" evidence="7">
    <location>
        <begin position="43"/>
        <end position="52"/>
    </location>
</feature>
<feature type="compositionally biased region" description="Polar residues" evidence="7">
    <location>
        <begin position="510"/>
        <end position="528"/>
    </location>
</feature>
<feature type="region of interest" description="Disordered" evidence="7">
    <location>
        <begin position="337"/>
        <end position="528"/>
    </location>
</feature>
<evidence type="ECO:0000256" key="7">
    <source>
        <dbReference type="SAM" id="MobiDB-lite"/>
    </source>
</evidence>
<evidence type="ECO:0000256" key="4">
    <source>
        <dbReference type="ARBA" id="ARBA00022860"/>
    </source>
</evidence>
<dbReference type="GO" id="GO:0005737">
    <property type="term" value="C:cytoplasm"/>
    <property type="evidence" value="ECO:0007669"/>
    <property type="project" value="UniProtKB-SubCell"/>
</dbReference>
<proteinExistence type="inferred from homology"/>
<dbReference type="PROSITE" id="PS50096">
    <property type="entry name" value="IQ"/>
    <property type="match status" value="2"/>
</dbReference>
<dbReference type="AlphaFoldDB" id="A0A2R6XC15"/>
<dbReference type="EMBL" id="KZ772696">
    <property type="protein sequence ID" value="PTQ43648.1"/>
    <property type="molecule type" value="Genomic_DNA"/>
</dbReference>